<name>A0A157ZH98_9BURK</name>
<keyword evidence="16" id="KW-1185">Reference proteome</keyword>
<evidence type="ECO:0000256" key="1">
    <source>
        <dbReference type="ARBA" id="ARBA00001970"/>
    </source>
</evidence>
<evidence type="ECO:0000256" key="10">
    <source>
        <dbReference type="ARBA" id="ARBA00023004"/>
    </source>
</evidence>
<evidence type="ECO:0000259" key="14">
    <source>
        <dbReference type="Pfam" id="PF01292"/>
    </source>
</evidence>
<keyword evidence="3" id="KW-0813">Transport</keyword>
<evidence type="ECO:0000313" key="16">
    <source>
        <dbReference type="Proteomes" id="UP000054596"/>
    </source>
</evidence>
<evidence type="ECO:0000256" key="13">
    <source>
        <dbReference type="SAM" id="Phobius"/>
    </source>
</evidence>
<comment type="caution">
    <text evidence="15">The sequence shown here is derived from an EMBL/GenBank/DDBJ whole genome shotgun (WGS) entry which is preliminary data.</text>
</comment>
<feature type="domain" description="Cytochrome b561 bacterial/Ni-hydrogenase" evidence="14">
    <location>
        <begin position="8"/>
        <end position="178"/>
    </location>
</feature>
<evidence type="ECO:0000256" key="9">
    <source>
        <dbReference type="ARBA" id="ARBA00022989"/>
    </source>
</evidence>
<dbReference type="GO" id="GO:0005886">
    <property type="term" value="C:plasma membrane"/>
    <property type="evidence" value="ECO:0007669"/>
    <property type="project" value="UniProtKB-SubCell"/>
</dbReference>
<reference evidence="15" key="1">
    <citation type="submission" date="2016-01" db="EMBL/GenBank/DDBJ databases">
        <authorList>
            <person name="Peeters C."/>
        </authorList>
    </citation>
    <scope>NUCLEOTIDE SEQUENCE [LARGE SCALE GENOMIC DNA]</scope>
    <source>
        <strain evidence="15">LMG 29325</strain>
    </source>
</reference>
<dbReference type="Proteomes" id="UP000054596">
    <property type="component" value="Unassembled WGS sequence"/>
</dbReference>
<evidence type="ECO:0000256" key="4">
    <source>
        <dbReference type="ARBA" id="ARBA00022475"/>
    </source>
</evidence>
<keyword evidence="5" id="KW-0349">Heme</keyword>
<dbReference type="Pfam" id="PF01292">
    <property type="entry name" value="Ni_hydr_CYTB"/>
    <property type="match status" value="1"/>
</dbReference>
<comment type="subcellular location">
    <subcellularLocation>
        <location evidence="2">Cell membrane</location>
        <topology evidence="2">Multi-pass membrane protein</topology>
    </subcellularLocation>
</comment>
<dbReference type="OrthoDB" id="8723024at2"/>
<evidence type="ECO:0000256" key="12">
    <source>
        <dbReference type="ARBA" id="ARBA00037975"/>
    </source>
</evidence>
<keyword evidence="7" id="KW-0479">Metal-binding</keyword>
<evidence type="ECO:0000256" key="3">
    <source>
        <dbReference type="ARBA" id="ARBA00022448"/>
    </source>
</evidence>
<evidence type="ECO:0000256" key="2">
    <source>
        <dbReference type="ARBA" id="ARBA00004651"/>
    </source>
</evidence>
<feature type="transmembrane region" description="Helical" evidence="13">
    <location>
        <begin position="146"/>
        <end position="168"/>
    </location>
</feature>
<organism evidence="15 16">
    <name type="scientific">Caballeronia glebae</name>
    <dbReference type="NCBI Taxonomy" id="1777143"/>
    <lineage>
        <taxon>Bacteria</taxon>
        <taxon>Pseudomonadati</taxon>
        <taxon>Pseudomonadota</taxon>
        <taxon>Betaproteobacteria</taxon>
        <taxon>Burkholderiales</taxon>
        <taxon>Burkholderiaceae</taxon>
        <taxon>Caballeronia</taxon>
    </lineage>
</organism>
<dbReference type="GO" id="GO:0046872">
    <property type="term" value="F:metal ion binding"/>
    <property type="evidence" value="ECO:0007669"/>
    <property type="project" value="UniProtKB-KW"/>
</dbReference>
<dbReference type="GO" id="GO:0022904">
    <property type="term" value="P:respiratory electron transport chain"/>
    <property type="evidence" value="ECO:0007669"/>
    <property type="project" value="InterPro"/>
</dbReference>
<proteinExistence type="inferred from homology"/>
<dbReference type="InterPro" id="IPR016174">
    <property type="entry name" value="Di-haem_cyt_TM"/>
</dbReference>
<sequence>MRYEPAPVYNAPARLLHWATALLLLIQYVLAWTMPDMHRDTQPIGLIAWHLGLGVAIFLLVLVRLLWRSAHAAPPEPASLPPALRAFARYTHWLLYALLIAVPLMGWANASSRDWPVSLLALMPMPPLSPTGSPIGHALGDWHRNFAWVLLALAGLHIAAALFHRFVLRDNTLTRMLPKHRKQAAPKQ</sequence>
<dbReference type="Gene3D" id="1.20.950.20">
    <property type="entry name" value="Transmembrane di-heme cytochromes, Chain C"/>
    <property type="match status" value="1"/>
</dbReference>
<feature type="transmembrane region" description="Helical" evidence="13">
    <location>
        <begin position="87"/>
        <end position="108"/>
    </location>
</feature>
<evidence type="ECO:0000256" key="5">
    <source>
        <dbReference type="ARBA" id="ARBA00022617"/>
    </source>
</evidence>
<evidence type="ECO:0000256" key="7">
    <source>
        <dbReference type="ARBA" id="ARBA00022723"/>
    </source>
</evidence>
<evidence type="ECO:0000256" key="11">
    <source>
        <dbReference type="ARBA" id="ARBA00023136"/>
    </source>
</evidence>
<protein>
    <submittedName>
        <fullName evidence="15">Cytochrome B561</fullName>
    </submittedName>
</protein>
<dbReference type="STRING" id="1777143.AWB82_00695"/>
<dbReference type="RefSeq" id="WP_086965734.1">
    <property type="nucleotide sequence ID" value="NZ_FCOJ02000003.1"/>
</dbReference>
<feature type="transmembrane region" description="Helical" evidence="13">
    <location>
        <begin position="47"/>
        <end position="67"/>
    </location>
</feature>
<accession>A0A157ZH98</accession>
<keyword evidence="10" id="KW-0408">Iron</keyword>
<keyword evidence="11 13" id="KW-0472">Membrane</keyword>
<comment type="similarity">
    <text evidence="12">Belongs to the cytochrome b561 family.</text>
</comment>
<dbReference type="GO" id="GO:0009055">
    <property type="term" value="F:electron transfer activity"/>
    <property type="evidence" value="ECO:0007669"/>
    <property type="project" value="InterPro"/>
</dbReference>
<dbReference type="InterPro" id="IPR052168">
    <property type="entry name" value="Cytochrome_b561_oxidase"/>
</dbReference>
<evidence type="ECO:0000313" key="15">
    <source>
        <dbReference type="EMBL" id="SAK44873.1"/>
    </source>
</evidence>
<dbReference type="EMBL" id="FCOJ02000003">
    <property type="protein sequence ID" value="SAK44873.1"/>
    <property type="molecule type" value="Genomic_DNA"/>
</dbReference>
<keyword evidence="6 13" id="KW-0812">Transmembrane</keyword>
<dbReference type="AlphaFoldDB" id="A0A157ZH98"/>
<dbReference type="GO" id="GO:0020037">
    <property type="term" value="F:heme binding"/>
    <property type="evidence" value="ECO:0007669"/>
    <property type="project" value="TreeGrafter"/>
</dbReference>
<evidence type="ECO:0000256" key="8">
    <source>
        <dbReference type="ARBA" id="ARBA00022982"/>
    </source>
</evidence>
<dbReference type="PANTHER" id="PTHR30529">
    <property type="entry name" value="CYTOCHROME B561"/>
    <property type="match status" value="1"/>
</dbReference>
<keyword evidence="8" id="KW-0249">Electron transport</keyword>
<comment type="cofactor">
    <cofactor evidence="1">
        <name>heme b</name>
        <dbReference type="ChEBI" id="CHEBI:60344"/>
    </cofactor>
</comment>
<dbReference type="SUPFAM" id="SSF81342">
    <property type="entry name" value="Transmembrane di-heme cytochromes"/>
    <property type="match status" value="1"/>
</dbReference>
<dbReference type="PANTHER" id="PTHR30529:SF3">
    <property type="entry name" value="CYTOCHROME B561 HOMOLOG 1"/>
    <property type="match status" value="1"/>
</dbReference>
<dbReference type="InterPro" id="IPR011577">
    <property type="entry name" value="Cyt_b561_bac/Ni-Hgenase"/>
</dbReference>
<keyword evidence="9 13" id="KW-1133">Transmembrane helix</keyword>
<keyword evidence="4" id="KW-1003">Cell membrane</keyword>
<gene>
    <name evidence="15" type="ORF">AWB82_00695</name>
</gene>
<evidence type="ECO:0000256" key="6">
    <source>
        <dbReference type="ARBA" id="ARBA00022692"/>
    </source>
</evidence>